<feature type="region of interest" description="Disordered" evidence="7">
    <location>
        <begin position="112"/>
        <end position="199"/>
    </location>
</feature>
<dbReference type="GO" id="GO:0015085">
    <property type="term" value="F:calcium ion transmembrane transporter activity"/>
    <property type="evidence" value="ECO:0007669"/>
    <property type="project" value="TreeGrafter"/>
</dbReference>
<protein>
    <recommendedName>
        <fullName evidence="6">GDT1 family protein</fullName>
    </recommendedName>
</protein>
<dbReference type="GO" id="GO:0000329">
    <property type="term" value="C:fungal-type vacuole membrane"/>
    <property type="evidence" value="ECO:0007669"/>
    <property type="project" value="TreeGrafter"/>
</dbReference>
<dbReference type="PANTHER" id="PTHR12608:SF1">
    <property type="entry name" value="TRANSMEMBRANE PROTEIN 165"/>
    <property type="match status" value="1"/>
</dbReference>
<dbReference type="InterPro" id="IPR049555">
    <property type="entry name" value="GDT1-like_CS"/>
</dbReference>
<dbReference type="GO" id="GO:0032468">
    <property type="term" value="P:Golgi calcium ion homeostasis"/>
    <property type="evidence" value="ECO:0007669"/>
    <property type="project" value="TreeGrafter"/>
</dbReference>
<dbReference type="PROSITE" id="PS01214">
    <property type="entry name" value="UPF0016"/>
    <property type="match status" value="1"/>
</dbReference>
<evidence type="ECO:0000256" key="5">
    <source>
        <dbReference type="ARBA" id="ARBA00023136"/>
    </source>
</evidence>
<dbReference type="InterPro" id="IPR001727">
    <property type="entry name" value="GDT1-like"/>
</dbReference>
<dbReference type="PANTHER" id="PTHR12608">
    <property type="entry name" value="TRANSMEMBRANE PROTEIN HTP-1 RELATED"/>
    <property type="match status" value="1"/>
</dbReference>
<comment type="caution">
    <text evidence="6">Lacks conserved residue(s) required for the propagation of feature annotation.</text>
</comment>
<evidence type="ECO:0000256" key="3">
    <source>
        <dbReference type="ARBA" id="ARBA00022692"/>
    </source>
</evidence>
<dbReference type="Proteomes" id="UP001388673">
    <property type="component" value="Unassembled WGS sequence"/>
</dbReference>
<accession>A0AAW0YNC1</accession>
<comment type="similarity">
    <text evidence="2 6">Belongs to the GDT1 family.</text>
</comment>
<evidence type="ECO:0000313" key="8">
    <source>
        <dbReference type="EMBL" id="KAK8854929.1"/>
    </source>
</evidence>
<dbReference type="GO" id="GO:0005384">
    <property type="term" value="F:manganese ion transmembrane transporter activity"/>
    <property type="evidence" value="ECO:0007669"/>
    <property type="project" value="TreeGrafter"/>
</dbReference>
<gene>
    <name evidence="8" type="ORF">IAR55_003668</name>
</gene>
<keyword evidence="5 6" id="KW-0472">Membrane</keyword>
<dbReference type="EMBL" id="JBCAWK010000006">
    <property type="protein sequence ID" value="KAK8854929.1"/>
    <property type="molecule type" value="Genomic_DNA"/>
</dbReference>
<feature type="transmembrane region" description="Helical" evidence="6">
    <location>
        <begin position="288"/>
        <end position="310"/>
    </location>
</feature>
<evidence type="ECO:0000256" key="2">
    <source>
        <dbReference type="ARBA" id="ARBA00009190"/>
    </source>
</evidence>
<evidence type="ECO:0000256" key="4">
    <source>
        <dbReference type="ARBA" id="ARBA00022989"/>
    </source>
</evidence>
<dbReference type="GO" id="GO:0032472">
    <property type="term" value="P:Golgi calcium ion transport"/>
    <property type="evidence" value="ECO:0007669"/>
    <property type="project" value="TreeGrafter"/>
</dbReference>
<dbReference type="Pfam" id="PF01169">
    <property type="entry name" value="GDT1"/>
    <property type="match status" value="2"/>
</dbReference>
<evidence type="ECO:0000256" key="7">
    <source>
        <dbReference type="SAM" id="MobiDB-lite"/>
    </source>
</evidence>
<evidence type="ECO:0000313" key="9">
    <source>
        <dbReference type="Proteomes" id="UP001388673"/>
    </source>
</evidence>
<organism evidence="8 9">
    <name type="scientific">Kwoniella newhampshirensis</name>
    <dbReference type="NCBI Taxonomy" id="1651941"/>
    <lineage>
        <taxon>Eukaryota</taxon>
        <taxon>Fungi</taxon>
        <taxon>Dikarya</taxon>
        <taxon>Basidiomycota</taxon>
        <taxon>Agaricomycotina</taxon>
        <taxon>Tremellomycetes</taxon>
        <taxon>Tremellales</taxon>
        <taxon>Cryptococcaceae</taxon>
        <taxon>Kwoniella</taxon>
    </lineage>
</organism>
<keyword evidence="9" id="KW-1185">Reference proteome</keyword>
<feature type="compositionally biased region" description="Acidic residues" evidence="7">
    <location>
        <begin position="112"/>
        <end position="121"/>
    </location>
</feature>
<evidence type="ECO:0000256" key="1">
    <source>
        <dbReference type="ARBA" id="ARBA00004141"/>
    </source>
</evidence>
<reference evidence="8 9" key="1">
    <citation type="journal article" date="2024" name="bioRxiv">
        <title>Comparative genomics of Cryptococcus and Kwoniella reveals pathogenesis evolution and contrasting karyotype dynamics via intercentromeric recombination or chromosome fusion.</title>
        <authorList>
            <person name="Coelho M.A."/>
            <person name="David-Palma M."/>
            <person name="Shea T."/>
            <person name="Bowers K."/>
            <person name="McGinley-Smith S."/>
            <person name="Mohammad A.W."/>
            <person name="Gnirke A."/>
            <person name="Yurkov A.M."/>
            <person name="Nowrousian M."/>
            <person name="Sun S."/>
            <person name="Cuomo C.A."/>
            <person name="Heitman J."/>
        </authorList>
    </citation>
    <scope>NUCLEOTIDE SEQUENCE [LARGE SCALE GENOMIC DNA]</scope>
    <source>
        <strain evidence="8 9">CBS 13917</strain>
    </source>
</reference>
<dbReference type="InterPro" id="IPR036259">
    <property type="entry name" value="MFS_trans_sf"/>
</dbReference>
<feature type="transmembrane region" description="Helical" evidence="6">
    <location>
        <begin position="76"/>
        <end position="94"/>
    </location>
</feature>
<evidence type="ECO:0000256" key="6">
    <source>
        <dbReference type="RuleBase" id="RU365102"/>
    </source>
</evidence>
<dbReference type="KEGG" id="kne:92180926"/>
<dbReference type="GO" id="GO:0005794">
    <property type="term" value="C:Golgi apparatus"/>
    <property type="evidence" value="ECO:0007669"/>
    <property type="project" value="TreeGrafter"/>
</dbReference>
<feature type="transmembrane region" description="Helical" evidence="6">
    <location>
        <begin position="45"/>
        <end position="70"/>
    </location>
</feature>
<comment type="subcellular location">
    <subcellularLocation>
        <location evidence="1 6">Membrane</location>
        <topology evidence="1 6">Multi-pass membrane protein</topology>
    </subcellularLocation>
</comment>
<keyword evidence="3 6" id="KW-0812">Transmembrane</keyword>
<feature type="compositionally biased region" description="Low complexity" evidence="7">
    <location>
        <begin position="169"/>
        <end position="183"/>
    </location>
</feature>
<name>A0AAW0YNC1_9TREE</name>
<dbReference type="AlphaFoldDB" id="A0AAW0YNC1"/>
<proteinExistence type="inferred from homology"/>
<feature type="transmembrane region" description="Helical" evidence="6">
    <location>
        <begin position="15"/>
        <end position="38"/>
    </location>
</feature>
<comment type="caution">
    <text evidence="8">The sequence shown here is derived from an EMBL/GenBank/DDBJ whole genome shotgun (WGS) entry which is preliminary data.</text>
</comment>
<dbReference type="SUPFAM" id="SSF103473">
    <property type="entry name" value="MFS general substrate transporter"/>
    <property type="match status" value="1"/>
</dbReference>
<keyword evidence="4 6" id="KW-1133">Transmembrane helix</keyword>
<sequence length="321" mass="33904">MPSEIPQDGGNWDALAQAFVMIVVSEIGDKTFLIAAIMATRHPRLTVFGGAFASLVVMSILSAALGRVILGLIPKVWTLWAASILFLVFGAKMLQEAFNMAGGSSHIQEEMREVEEELEEDSAVHDSHNARGANSSSIPLEALEEGGGGGGLSSMVDHRRSSSPSTTFAARSASPRPGRSGPSIHFPLSGSGGVGPMSKQQGKHWIVAVKENVRTGLQVMTNPVFAQAFVLTFLGEWGDRSQIATIALGGAHSVPVIAFGTILGHGLCTAGAVMGGRYLSTKISVKHISLLGAAAFIIFAFLYAVEAYYFSGEESVAQSWR</sequence>
<dbReference type="RefSeq" id="XP_066803167.1">
    <property type="nucleotide sequence ID" value="XM_066946775.1"/>
</dbReference>
<dbReference type="GeneID" id="92180926"/>